<dbReference type="PANTHER" id="PTHR24412">
    <property type="entry name" value="KELCH PROTEIN"/>
    <property type="match status" value="1"/>
</dbReference>
<evidence type="ECO:0000256" key="2">
    <source>
        <dbReference type="ARBA" id="ARBA00022737"/>
    </source>
</evidence>
<keyword evidence="6" id="KW-1185">Reference proteome</keyword>
<evidence type="ECO:0000313" key="6">
    <source>
        <dbReference type="Proteomes" id="UP000014760"/>
    </source>
</evidence>
<dbReference type="SMART" id="SM00875">
    <property type="entry name" value="BACK"/>
    <property type="match status" value="1"/>
</dbReference>
<accession>R7VCJ2</accession>
<dbReference type="EnsemblMetazoa" id="CapteT109893">
    <property type="protein sequence ID" value="CapteP109893"/>
    <property type="gene ID" value="CapteG109893"/>
</dbReference>
<dbReference type="InterPro" id="IPR011705">
    <property type="entry name" value="BACK"/>
</dbReference>
<gene>
    <name evidence="4" type="ORF">CAPTEDRAFT_109893</name>
</gene>
<evidence type="ECO:0000256" key="1">
    <source>
        <dbReference type="ARBA" id="ARBA00022441"/>
    </source>
</evidence>
<dbReference type="Pfam" id="PF00651">
    <property type="entry name" value="BTB"/>
    <property type="match status" value="1"/>
</dbReference>
<dbReference type="FunCoup" id="R7VCJ2">
    <property type="interactions" value="243"/>
</dbReference>
<dbReference type="SUPFAM" id="SSF54695">
    <property type="entry name" value="POZ domain"/>
    <property type="match status" value="1"/>
</dbReference>
<dbReference type="OrthoDB" id="6134519at2759"/>
<feature type="non-terminal residue" evidence="4">
    <location>
        <position position="214"/>
    </location>
</feature>
<dbReference type="AlphaFoldDB" id="R7VCJ2"/>
<reference evidence="5" key="3">
    <citation type="submission" date="2015-06" db="UniProtKB">
        <authorList>
            <consortium name="EnsemblMetazoa"/>
        </authorList>
    </citation>
    <scope>IDENTIFICATION</scope>
</reference>
<dbReference type="Proteomes" id="UP000014760">
    <property type="component" value="Unassembled WGS sequence"/>
</dbReference>
<dbReference type="HOGENOM" id="CLU_004253_11_0_1"/>
<dbReference type="SMART" id="SM00225">
    <property type="entry name" value="BTB"/>
    <property type="match status" value="1"/>
</dbReference>
<feature type="domain" description="BTB" evidence="3">
    <location>
        <begin position="2"/>
        <end position="70"/>
    </location>
</feature>
<dbReference type="PANTHER" id="PTHR24412:SF497">
    <property type="entry name" value="KELCH-LIKE PROTEIN 18"/>
    <property type="match status" value="1"/>
</dbReference>
<dbReference type="EMBL" id="AMQN01004966">
    <property type="status" value="NOT_ANNOTATED_CDS"/>
    <property type="molecule type" value="Genomic_DNA"/>
</dbReference>
<dbReference type="PROSITE" id="PS50097">
    <property type="entry name" value="BTB"/>
    <property type="match status" value="1"/>
</dbReference>
<reference evidence="4 6" key="2">
    <citation type="journal article" date="2013" name="Nature">
        <title>Insights into bilaterian evolution from three spiralian genomes.</title>
        <authorList>
            <person name="Simakov O."/>
            <person name="Marletaz F."/>
            <person name="Cho S.J."/>
            <person name="Edsinger-Gonzales E."/>
            <person name="Havlak P."/>
            <person name="Hellsten U."/>
            <person name="Kuo D.H."/>
            <person name="Larsson T."/>
            <person name="Lv J."/>
            <person name="Arendt D."/>
            <person name="Savage R."/>
            <person name="Osoegawa K."/>
            <person name="de Jong P."/>
            <person name="Grimwood J."/>
            <person name="Chapman J.A."/>
            <person name="Shapiro H."/>
            <person name="Aerts A."/>
            <person name="Otillar R.P."/>
            <person name="Terry A.Y."/>
            <person name="Boore J.L."/>
            <person name="Grigoriev I.V."/>
            <person name="Lindberg D.R."/>
            <person name="Seaver E.C."/>
            <person name="Weisblat D.A."/>
            <person name="Putnam N.H."/>
            <person name="Rokhsar D.S."/>
        </authorList>
    </citation>
    <scope>NUCLEOTIDE SEQUENCE</scope>
    <source>
        <strain evidence="4 6">I ESC-2004</strain>
    </source>
</reference>
<proteinExistence type="predicted"/>
<dbReference type="InterPro" id="IPR011333">
    <property type="entry name" value="SKP1/BTB/POZ_sf"/>
</dbReference>
<evidence type="ECO:0000313" key="5">
    <source>
        <dbReference type="EnsemblMetazoa" id="CapteP109893"/>
    </source>
</evidence>
<keyword evidence="2" id="KW-0677">Repeat</keyword>
<sequence length="214" mass="24813">MTDITLLLPDDSTISCHKLVLVASSSFFETMFHSGMKESIDKYIKLEFSDADTIRKLVEFIYSGEINVNEDNVQTLVAASEFLLMRDLKAYCEDFLTTLIRSSNHQELCTFGKKFNLKNLLSSAHDFYLSHFMEFVEKPAFEALTEEQLVEVISDDRLNAENEDIVFTSVVRWVNVDPEQRKEAFPRIAPFIRFPLCTQKTLSMNVIWEPLMWN</sequence>
<dbReference type="InterPro" id="IPR000210">
    <property type="entry name" value="BTB/POZ_dom"/>
</dbReference>
<dbReference type="Gene3D" id="3.30.710.10">
    <property type="entry name" value="Potassium Channel Kv1.1, Chain A"/>
    <property type="match status" value="1"/>
</dbReference>
<keyword evidence="1" id="KW-0880">Kelch repeat</keyword>
<dbReference type="OMA" id="DVYKYCF"/>
<evidence type="ECO:0000259" key="3">
    <source>
        <dbReference type="PROSITE" id="PS50097"/>
    </source>
</evidence>
<organism evidence="4">
    <name type="scientific">Capitella teleta</name>
    <name type="common">Polychaete worm</name>
    <dbReference type="NCBI Taxonomy" id="283909"/>
    <lineage>
        <taxon>Eukaryota</taxon>
        <taxon>Metazoa</taxon>
        <taxon>Spiralia</taxon>
        <taxon>Lophotrochozoa</taxon>
        <taxon>Annelida</taxon>
        <taxon>Polychaeta</taxon>
        <taxon>Sedentaria</taxon>
        <taxon>Scolecida</taxon>
        <taxon>Capitellidae</taxon>
        <taxon>Capitella</taxon>
    </lineage>
</organism>
<dbReference type="Gene3D" id="1.25.40.420">
    <property type="match status" value="1"/>
</dbReference>
<evidence type="ECO:0000313" key="4">
    <source>
        <dbReference type="EMBL" id="ELU14031.1"/>
    </source>
</evidence>
<dbReference type="CDD" id="cd18186">
    <property type="entry name" value="BTB_POZ_ZBTB_KLHL-like"/>
    <property type="match status" value="1"/>
</dbReference>
<reference evidence="6" key="1">
    <citation type="submission" date="2012-12" db="EMBL/GenBank/DDBJ databases">
        <authorList>
            <person name="Hellsten U."/>
            <person name="Grimwood J."/>
            <person name="Chapman J.A."/>
            <person name="Shapiro H."/>
            <person name="Aerts A."/>
            <person name="Otillar R.P."/>
            <person name="Terry A.Y."/>
            <person name="Boore J.L."/>
            <person name="Simakov O."/>
            <person name="Marletaz F."/>
            <person name="Cho S.-J."/>
            <person name="Edsinger-Gonzales E."/>
            <person name="Havlak P."/>
            <person name="Kuo D.-H."/>
            <person name="Larsson T."/>
            <person name="Lv J."/>
            <person name="Arendt D."/>
            <person name="Savage R."/>
            <person name="Osoegawa K."/>
            <person name="de Jong P."/>
            <person name="Lindberg D.R."/>
            <person name="Seaver E.C."/>
            <person name="Weisblat D.A."/>
            <person name="Putnam N.H."/>
            <person name="Grigoriev I.V."/>
            <person name="Rokhsar D.S."/>
        </authorList>
    </citation>
    <scope>NUCLEOTIDE SEQUENCE</scope>
    <source>
        <strain evidence="6">I ESC-2004</strain>
    </source>
</reference>
<dbReference type="EMBL" id="KB294813">
    <property type="protein sequence ID" value="ELU14031.1"/>
    <property type="molecule type" value="Genomic_DNA"/>
</dbReference>
<dbReference type="Pfam" id="PF07707">
    <property type="entry name" value="BACK"/>
    <property type="match status" value="1"/>
</dbReference>
<protein>
    <recommendedName>
        <fullName evidence="3">BTB domain-containing protein</fullName>
    </recommendedName>
</protein>
<dbReference type="STRING" id="283909.R7VCJ2"/>
<name>R7VCJ2_CAPTE</name>